<feature type="region of interest" description="Disordered" evidence="1">
    <location>
        <begin position="267"/>
        <end position="290"/>
    </location>
</feature>
<name>A7RJ45_NEMVE</name>
<dbReference type="InParanoid" id="A7RJ45"/>
<dbReference type="PANTHER" id="PTHR16124:SF3">
    <property type="entry name" value="MIS18-BINDING PROTEIN 1"/>
    <property type="match status" value="1"/>
</dbReference>
<dbReference type="EMBL" id="DS469513">
    <property type="protein sequence ID" value="EDO48512.1"/>
    <property type="molecule type" value="Genomic_DNA"/>
</dbReference>
<gene>
    <name evidence="3" type="ORF">NEMVEDRAFT_v1g238672</name>
</gene>
<feature type="compositionally biased region" description="Polar residues" evidence="1">
    <location>
        <begin position="925"/>
        <end position="943"/>
    </location>
</feature>
<dbReference type="STRING" id="45351.A7RJ45"/>
<protein>
    <recommendedName>
        <fullName evidence="2">Myb-like domain-containing protein</fullName>
    </recommendedName>
</protein>
<dbReference type="CDD" id="cd00167">
    <property type="entry name" value="SANT"/>
    <property type="match status" value="1"/>
</dbReference>
<feature type="compositionally biased region" description="Acidic residues" evidence="1">
    <location>
        <begin position="493"/>
        <end position="503"/>
    </location>
</feature>
<feature type="region of interest" description="Disordered" evidence="1">
    <location>
        <begin position="817"/>
        <end position="873"/>
    </location>
</feature>
<evidence type="ECO:0000313" key="4">
    <source>
        <dbReference type="Proteomes" id="UP000001593"/>
    </source>
</evidence>
<dbReference type="Gene3D" id="1.10.10.60">
    <property type="entry name" value="Homeodomain-like"/>
    <property type="match status" value="1"/>
</dbReference>
<dbReference type="PANTHER" id="PTHR16124">
    <property type="entry name" value="MIS18-BINDING PROTEIN 1"/>
    <property type="match status" value="1"/>
</dbReference>
<dbReference type="InterPro" id="IPR009057">
    <property type="entry name" value="Homeodomain-like_sf"/>
</dbReference>
<feature type="compositionally biased region" description="Polar residues" evidence="1">
    <location>
        <begin position="588"/>
        <end position="602"/>
    </location>
</feature>
<feature type="compositionally biased region" description="Polar residues" evidence="1">
    <location>
        <begin position="641"/>
        <end position="667"/>
    </location>
</feature>
<feature type="region of interest" description="Disordered" evidence="1">
    <location>
        <begin position="15"/>
        <end position="42"/>
    </location>
</feature>
<keyword evidence="4" id="KW-1185">Reference proteome</keyword>
<feature type="domain" description="Myb-like" evidence="2">
    <location>
        <begin position="686"/>
        <end position="740"/>
    </location>
</feature>
<reference evidence="3 4" key="1">
    <citation type="journal article" date="2007" name="Science">
        <title>Sea anemone genome reveals ancestral eumetazoan gene repertoire and genomic organization.</title>
        <authorList>
            <person name="Putnam N.H."/>
            <person name="Srivastava M."/>
            <person name="Hellsten U."/>
            <person name="Dirks B."/>
            <person name="Chapman J."/>
            <person name="Salamov A."/>
            <person name="Terry A."/>
            <person name="Shapiro H."/>
            <person name="Lindquist E."/>
            <person name="Kapitonov V.V."/>
            <person name="Jurka J."/>
            <person name="Genikhovich G."/>
            <person name="Grigoriev I.V."/>
            <person name="Lucas S.M."/>
            <person name="Steele R.E."/>
            <person name="Finnerty J.R."/>
            <person name="Technau U."/>
            <person name="Martindale M.Q."/>
            <person name="Rokhsar D.S."/>
        </authorList>
    </citation>
    <scope>NUCLEOTIDE SEQUENCE [LARGE SCALE GENOMIC DNA]</scope>
    <source>
        <strain evidence="4">CH2 X CH6</strain>
    </source>
</reference>
<feature type="compositionally biased region" description="Low complexity" evidence="1">
    <location>
        <begin position="630"/>
        <end position="640"/>
    </location>
</feature>
<feature type="compositionally biased region" description="Polar residues" evidence="1">
    <location>
        <begin position="845"/>
        <end position="854"/>
    </location>
</feature>
<dbReference type="HOGENOM" id="CLU_308441_0_0_1"/>
<feature type="compositionally biased region" description="Acidic residues" evidence="1">
    <location>
        <begin position="818"/>
        <end position="838"/>
    </location>
</feature>
<sequence>MDLIRSGEIFNIKALQSPRPRQTSIATDLSSSDKLNTSLSSSAGFKSDARFQELYLASPRAQELVASMDHTSSRLSESSMRSYKKTTPTKQDPRGAPPSLKKTGLVVNMVDFFKSSNPTVSNNNNNNNNDTFSECSFSPYKANNDRDVLKMQVSDMIDRLATTVGSPPRNYHDMLSNRGPLESADSGFNELPSDSQRNSIADAPKHAPYARLTENSDYCKDSDDDLGDKDSDVDVEDHNSFSQKFVKSFRHGFPNNWEKLVQDHFKPLSSNDDSGKDKLLSKSGGKQRKPVLSMYKTPTRTQDKQIAETTPIEVELRRSRSGRLIKPPMAWWRGQRVVTDGLHNLTTIDPGGEEHTSLSTGLYNYYVRLPEDAPKPLAQQLKCKAFTPKVAKFSVTSPRQKRETLLSRRRSTGESSTQEDSTGDDTSTSATERVRRAVLEAPTSSENSWKPSESEAERIQAISRKRGSAKEASTSSIRTIKRKDQVKKNISFSEDEENTTDSSDDQHPSKRGLTGRLRSKQDTGRARRSTTRNSQGEGEGTRKKTNKIPAHHENDDSGSETVGDVDFLCSPSKTSQRAFREVTKDAQSRTGSRPYTRATPNACSKELNDSKDGVFDDWKPPLSPKKTRKSPSSTTTKKPSQVNQLQKAKNPLQASKKSPTNKPRPTVTQAKTGKGVAKKTTREISNKQTSSTSWQGEELLRLEDALHSLAPNAPRYWTKVSQLVETRSAEECQLKYQGQLEQRNTRAYNRPERAAKPSAKPKDQKITALCGGVGTLKRKRQLRQLLEQQDDGYEDDIFDSTPFKKSKMNFKFPFAGADIDEDDVDDGEDDGDDYDDEDDRRAEFQTPSNRTPSSRFRPLGPASGGTPSADFISPGLLQHVNRHDVDTYIHRIKQGKRHAPGPQSRQSAKVVKTSTPKKQLKPTSRKSPLVSTSDMFEVQQVSDPDSEEGEEDYYWSE</sequence>
<proteinExistence type="predicted"/>
<feature type="compositionally biased region" description="Polar residues" evidence="1">
    <location>
        <begin position="903"/>
        <end position="917"/>
    </location>
</feature>
<feature type="compositionally biased region" description="Low complexity" evidence="1">
    <location>
        <begin position="27"/>
        <end position="42"/>
    </location>
</feature>
<dbReference type="Proteomes" id="UP000001593">
    <property type="component" value="Unassembled WGS sequence"/>
</dbReference>
<evidence type="ECO:0000256" key="1">
    <source>
        <dbReference type="SAM" id="MobiDB-lite"/>
    </source>
</evidence>
<evidence type="ECO:0000259" key="2">
    <source>
        <dbReference type="PROSITE" id="PS50090"/>
    </source>
</evidence>
<dbReference type="SUPFAM" id="SSF46689">
    <property type="entry name" value="Homeodomain-like"/>
    <property type="match status" value="1"/>
</dbReference>
<feature type="compositionally biased region" description="Polar residues" evidence="1">
    <location>
        <begin position="442"/>
        <end position="451"/>
    </location>
</feature>
<feature type="region of interest" description="Disordered" evidence="1">
    <location>
        <begin position="66"/>
        <end position="101"/>
    </location>
</feature>
<feature type="region of interest" description="Disordered" evidence="1">
    <location>
        <begin position="394"/>
        <end position="694"/>
    </location>
</feature>
<dbReference type="GO" id="GO:0000775">
    <property type="term" value="C:chromosome, centromeric region"/>
    <property type="evidence" value="ECO:0000318"/>
    <property type="project" value="GO_Central"/>
</dbReference>
<dbReference type="SMART" id="SM00717">
    <property type="entry name" value="SANT"/>
    <property type="match status" value="1"/>
</dbReference>
<dbReference type="InterPro" id="IPR001005">
    <property type="entry name" value="SANT/Myb"/>
</dbReference>
<feature type="compositionally biased region" description="Basic and acidic residues" evidence="1">
    <location>
        <begin position="578"/>
        <end position="587"/>
    </location>
</feature>
<dbReference type="AlphaFoldDB" id="A7RJ45"/>
<accession>A7RJ45</accession>
<dbReference type="eggNOG" id="ENOG502QRUS">
    <property type="taxonomic scope" value="Eukaryota"/>
</dbReference>
<evidence type="ECO:0000313" key="3">
    <source>
        <dbReference type="EMBL" id="EDO48512.1"/>
    </source>
</evidence>
<feature type="region of interest" description="Disordered" evidence="1">
    <location>
        <begin position="164"/>
        <end position="236"/>
    </location>
</feature>
<feature type="region of interest" description="Disordered" evidence="1">
    <location>
        <begin position="893"/>
        <end position="957"/>
    </location>
</feature>
<feature type="compositionally biased region" description="Low complexity" evidence="1">
    <location>
        <begin position="414"/>
        <end position="431"/>
    </location>
</feature>
<organism evidence="3 4">
    <name type="scientific">Nematostella vectensis</name>
    <name type="common">Starlet sea anemone</name>
    <dbReference type="NCBI Taxonomy" id="45351"/>
    <lineage>
        <taxon>Eukaryota</taxon>
        <taxon>Metazoa</taxon>
        <taxon>Cnidaria</taxon>
        <taxon>Anthozoa</taxon>
        <taxon>Hexacorallia</taxon>
        <taxon>Actiniaria</taxon>
        <taxon>Edwardsiidae</taxon>
        <taxon>Nematostella</taxon>
    </lineage>
</organism>
<dbReference type="OMA" id="PAHHEND"/>
<feature type="compositionally biased region" description="Acidic residues" evidence="1">
    <location>
        <begin position="944"/>
        <end position="957"/>
    </location>
</feature>
<feature type="compositionally biased region" description="Basic and acidic residues" evidence="1">
    <location>
        <begin position="606"/>
        <end position="619"/>
    </location>
</feature>
<dbReference type="InterPro" id="IPR039110">
    <property type="entry name" value="KNL2-like"/>
</dbReference>
<dbReference type="PROSITE" id="PS50090">
    <property type="entry name" value="MYB_LIKE"/>
    <property type="match status" value="1"/>
</dbReference>